<dbReference type="EMBL" id="BIFT01000001">
    <property type="protein sequence ID" value="GCE28985.1"/>
    <property type="molecule type" value="Genomic_DNA"/>
</dbReference>
<evidence type="ECO:0000313" key="1">
    <source>
        <dbReference type="EMBL" id="GCE28985.1"/>
    </source>
</evidence>
<dbReference type="OrthoDB" id="9860902at2"/>
<evidence type="ECO:0000313" key="2">
    <source>
        <dbReference type="Proteomes" id="UP000287171"/>
    </source>
</evidence>
<organism evidence="1 2">
    <name type="scientific">Dictyobacter alpinus</name>
    <dbReference type="NCBI Taxonomy" id="2014873"/>
    <lineage>
        <taxon>Bacteria</taxon>
        <taxon>Bacillati</taxon>
        <taxon>Chloroflexota</taxon>
        <taxon>Ktedonobacteria</taxon>
        <taxon>Ktedonobacterales</taxon>
        <taxon>Dictyobacteraceae</taxon>
        <taxon>Dictyobacter</taxon>
    </lineage>
</organism>
<name>A0A402BCA1_9CHLR</name>
<accession>A0A402BCA1</accession>
<keyword evidence="2" id="KW-1185">Reference proteome</keyword>
<proteinExistence type="predicted"/>
<dbReference type="AlphaFoldDB" id="A0A402BCA1"/>
<dbReference type="RefSeq" id="WP_126629140.1">
    <property type="nucleotide sequence ID" value="NZ_BIFT01000001.1"/>
</dbReference>
<gene>
    <name evidence="1" type="ORF">KDA_44690</name>
</gene>
<protein>
    <submittedName>
        <fullName evidence="1">Uncharacterized protein</fullName>
    </submittedName>
</protein>
<dbReference type="Proteomes" id="UP000287171">
    <property type="component" value="Unassembled WGS sequence"/>
</dbReference>
<comment type="caution">
    <text evidence="1">The sequence shown here is derived from an EMBL/GenBank/DDBJ whole genome shotgun (WGS) entry which is preliminary data.</text>
</comment>
<sequence length="122" mass="14010">MPDPAKSYNPEQYFTHEQARYLSERQRQLGPERMMELLAEWKAVEASLRIAFEQGSEPADLRMQPLGRKAHALKDTFLGNNDAFTLDFEQMQANALQHLLAVDPAEGKIMAYTQQVMFAHQN</sequence>
<reference evidence="2" key="1">
    <citation type="submission" date="2018-12" db="EMBL/GenBank/DDBJ databases">
        <title>Tengunoibacter tsumagoiensis gen. nov., sp. nov., Dictyobacter kobayashii sp. nov., D. alpinus sp. nov., and D. joshuensis sp. nov. and description of Dictyobacteraceae fam. nov. within the order Ktedonobacterales isolated from Tengu-no-mugimeshi.</title>
        <authorList>
            <person name="Wang C.M."/>
            <person name="Zheng Y."/>
            <person name="Sakai Y."/>
            <person name="Toyoda A."/>
            <person name="Minakuchi Y."/>
            <person name="Abe K."/>
            <person name="Yokota A."/>
            <person name="Yabe S."/>
        </authorList>
    </citation>
    <scope>NUCLEOTIDE SEQUENCE [LARGE SCALE GENOMIC DNA]</scope>
    <source>
        <strain evidence="2">Uno16</strain>
    </source>
</reference>